<dbReference type="PROSITE" id="PS01186">
    <property type="entry name" value="EGF_2"/>
    <property type="match status" value="1"/>
</dbReference>
<keyword evidence="1" id="KW-0732">Signal</keyword>
<dbReference type="InterPro" id="IPR000742">
    <property type="entry name" value="EGF"/>
</dbReference>
<evidence type="ECO:0000313" key="4">
    <source>
        <dbReference type="Proteomes" id="UP001152320"/>
    </source>
</evidence>
<dbReference type="EMBL" id="JAIZAY010000011">
    <property type="protein sequence ID" value="KAJ8034028.1"/>
    <property type="molecule type" value="Genomic_DNA"/>
</dbReference>
<dbReference type="GO" id="GO:0005615">
    <property type="term" value="C:extracellular space"/>
    <property type="evidence" value="ECO:0007669"/>
    <property type="project" value="TreeGrafter"/>
</dbReference>
<dbReference type="AlphaFoldDB" id="A0A9Q1BWN0"/>
<dbReference type="NCBIfam" id="NF040941">
    <property type="entry name" value="GGGWT_bact"/>
    <property type="match status" value="1"/>
</dbReference>
<dbReference type="PANTHER" id="PTHR19143">
    <property type="entry name" value="FIBRINOGEN/TENASCIN/ANGIOPOEITIN"/>
    <property type="match status" value="1"/>
</dbReference>
<dbReference type="CDD" id="cd19941">
    <property type="entry name" value="TIL"/>
    <property type="match status" value="1"/>
</dbReference>
<dbReference type="SMART" id="SM00186">
    <property type="entry name" value="FBG"/>
    <property type="match status" value="2"/>
</dbReference>
<accession>A0A9Q1BWN0</accession>
<dbReference type="InterPro" id="IPR025615">
    <property type="entry name" value="TILa_dom"/>
</dbReference>
<dbReference type="Pfam" id="PF12714">
    <property type="entry name" value="TILa"/>
    <property type="match status" value="1"/>
</dbReference>
<evidence type="ECO:0000259" key="2">
    <source>
        <dbReference type="PROSITE" id="PS51406"/>
    </source>
</evidence>
<feature type="domain" description="Fibrinogen C-terminal" evidence="2">
    <location>
        <begin position="43"/>
        <end position="171"/>
    </location>
</feature>
<dbReference type="OrthoDB" id="7952570at2759"/>
<protein>
    <submittedName>
        <fullName evidence="3">Angiopoietin-related protein 7</fullName>
    </submittedName>
</protein>
<sequence length="531" mass="59862">MFVSTVRMICVLHIYKVLLLLLSTCLLTIEVTSTQEGSTYFFYQQAEFPRDCKEVRNQCSSGNFSGVHTIKPDGYPQPFEVYCYNDISSGGWTVIQRRTDDSLTFQREWEDYKSGFGFLSSEFWIGLNKLSYLTNQAVYELRIDMELSNGSSFYVKYNSFRISDEWSNYALVSANVFRSNLSCIISTCPLNLTRDECTCQRSCTDPIGQTDCYTDCVEICVPEGCLVTETNSYISNGDSVINADCSQNCTCIDNQLTCNQNYECSTDATCTVKNEIRKCYCNEGFEGDGQTCVRNTFTDCYDAYQAGHTTDGVHTILPTGWTGSAFTVFCDMTTAGGGWTVIQRRTDGVTDFYKTWNEYKQGFGSREVGNDFWLGNEQIYYLTNQKGYKLRVDIVTSGGSPKYEEYTSFQIGDESTKYRLSYSGASGTASDGLYYSNGKQFSTRDQDNDGCGSHDYAEGHSGGWWYTDNWCSGCYGTYCYNFETGSSCKGNGAYANLNGVYNGGNGKNIFWYYYYYCNLNSAEMKIRPSSV</sequence>
<dbReference type="Pfam" id="PF00147">
    <property type="entry name" value="Fibrinogen_C"/>
    <property type="match status" value="2"/>
</dbReference>
<name>A0A9Q1BWN0_HOLLE</name>
<dbReference type="InterPro" id="IPR014716">
    <property type="entry name" value="Fibrinogen_a/b/g_C_1"/>
</dbReference>
<dbReference type="Gene3D" id="3.90.215.10">
    <property type="entry name" value="Gamma Fibrinogen, chain A, domain 1"/>
    <property type="match status" value="2"/>
</dbReference>
<dbReference type="Proteomes" id="UP001152320">
    <property type="component" value="Chromosome 11"/>
</dbReference>
<evidence type="ECO:0000313" key="3">
    <source>
        <dbReference type="EMBL" id="KAJ8034028.1"/>
    </source>
</evidence>
<gene>
    <name evidence="3" type="ORF">HOLleu_24441</name>
</gene>
<dbReference type="CDD" id="cd00087">
    <property type="entry name" value="FReD"/>
    <property type="match status" value="1"/>
</dbReference>
<feature type="domain" description="Fibrinogen C-terminal" evidence="2">
    <location>
        <begin position="291"/>
        <end position="530"/>
    </location>
</feature>
<feature type="chain" id="PRO_5040434242" evidence="1">
    <location>
        <begin position="35"/>
        <end position="531"/>
    </location>
</feature>
<dbReference type="InterPro" id="IPR036056">
    <property type="entry name" value="Fibrinogen-like_C"/>
</dbReference>
<evidence type="ECO:0000256" key="1">
    <source>
        <dbReference type="SAM" id="SignalP"/>
    </source>
</evidence>
<dbReference type="SUPFAM" id="SSF56496">
    <property type="entry name" value="Fibrinogen C-terminal domain-like"/>
    <property type="match status" value="2"/>
</dbReference>
<organism evidence="3 4">
    <name type="scientific">Holothuria leucospilota</name>
    <name type="common">Black long sea cucumber</name>
    <name type="synonym">Mertensiothuria leucospilota</name>
    <dbReference type="NCBI Taxonomy" id="206669"/>
    <lineage>
        <taxon>Eukaryota</taxon>
        <taxon>Metazoa</taxon>
        <taxon>Echinodermata</taxon>
        <taxon>Eleutherozoa</taxon>
        <taxon>Echinozoa</taxon>
        <taxon>Holothuroidea</taxon>
        <taxon>Aspidochirotacea</taxon>
        <taxon>Aspidochirotida</taxon>
        <taxon>Holothuriidae</taxon>
        <taxon>Holothuria</taxon>
    </lineage>
</organism>
<dbReference type="InterPro" id="IPR050373">
    <property type="entry name" value="Fibrinogen_C-term_domain"/>
</dbReference>
<feature type="signal peptide" evidence="1">
    <location>
        <begin position="1"/>
        <end position="34"/>
    </location>
</feature>
<dbReference type="InterPro" id="IPR002181">
    <property type="entry name" value="Fibrinogen_a/b/g_C_dom"/>
</dbReference>
<keyword evidence="4" id="KW-1185">Reference proteome</keyword>
<comment type="caution">
    <text evidence="3">The sequence shown here is derived from an EMBL/GenBank/DDBJ whole genome shotgun (WGS) entry which is preliminary data.</text>
</comment>
<proteinExistence type="predicted"/>
<dbReference type="PROSITE" id="PS51406">
    <property type="entry name" value="FIBRINOGEN_C_2"/>
    <property type="match status" value="2"/>
</dbReference>
<reference evidence="3" key="1">
    <citation type="submission" date="2021-10" db="EMBL/GenBank/DDBJ databases">
        <title>Tropical sea cucumber genome reveals ecological adaptation and Cuvierian tubules defense mechanism.</title>
        <authorList>
            <person name="Chen T."/>
        </authorList>
    </citation>
    <scope>NUCLEOTIDE SEQUENCE</scope>
    <source>
        <strain evidence="3">Nanhai2018</strain>
        <tissue evidence="3">Muscle</tissue>
    </source>
</reference>